<gene>
    <name evidence="1" type="ORF">COCSADRAFT_24769</name>
</gene>
<dbReference type="AlphaFoldDB" id="M2SHJ6"/>
<evidence type="ECO:0000313" key="1">
    <source>
        <dbReference type="EMBL" id="EMD66688.1"/>
    </source>
</evidence>
<reference evidence="1 2" key="1">
    <citation type="journal article" date="2012" name="PLoS Pathog.">
        <title>Diverse lifestyles and strategies of plant pathogenesis encoded in the genomes of eighteen Dothideomycetes fungi.</title>
        <authorList>
            <person name="Ohm R.A."/>
            <person name="Feau N."/>
            <person name="Henrissat B."/>
            <person name="Schoch C.L."/>
            <person name="Horwitz B.A."/>
            <person name="Barry K.W."/>
            <person name="Condon B.J."/>
            <person name="Copeland A.C."/>
            <person name="Dhillon B."/>
            <person name="Glaser F."/>
            <person name="Hesse C.N."/>
            <person name="Kosti I."/>
            <person name="LaButti K."/>
            <person name="Lindquist E.A."/>
            <person name="Lucas S."/>
            <person name="Salamov A.A."/>
            <person name="Bradshaw R.E."/>
            <person name="Ciuffetti L."/>
            <person name="Hamelin R.C."/>
            <person name="Kema G.H.J."/>
            <person name="Lawrence C."/>
            <person name="Scott J.A."/>
            <person name="Spatafora J.W."/>
            <person name="Turgeon B.G."/>
            <person name="de Wit P.J.G.M."/>
            <person name="Zhong S."/>
            <person name="Goodwin S.B."/>
            <person name="Grigoriev I.V."/>
        </authorList>
    </citation>
    <scope>NUCLEOTIDE SEQUENCE [LARGE SCALE GENOMIC DNA]</scope>
    <source>
        <strain evidence="2">ND90Pr / ATCC 201652</strain>
    </source>
</reference>
<dbReference type="KEGG" id="bsc:COCSADRAFT_24769"/>
<protein>
    <submittedName>
        <fullName evidence="1">Uncharacterized protein</fullName>
    </submittedName>
</protein>
<sequence>MAEDEALVDGTLYAYIQQHSPLVMAMVRSSQKLLQPSVEFPGRVAPSLPGLSGSSSAPSPLLKPVLRIAHVVDAVMPSMPLVAAGSSRKSGGRAVQPCIREIAHCHTAALFDSSDKDNSRVEVPKSYPNSQSVFGTGSRRCELGKKEANFGRPTVGIIAC</sequence>
<dbReference type="OMA" id="YAYIQQH"/>
<dbReference type="EMBL" id="KB445640">
    <property type="protein sequence ID" value="EMD66688.1"/>
    <property type="molecule type" value="Genomic_DNA"/>
</dbReference>
<dbReference type="RefSeq" id="XP_007697454.1">
    <property type="nucleotide sequence ID" value="XM_007699264.1"/>
</dbReference>
<name>M2SHJ6_COCSN</name>
<dbReference type="GeneID" id="19135147"/>
<dbReference type="OrthoDB" id="3687358at2759"/>
<organism evidence="1 2">
    <name type="scientific">Cochliobolus sativus (strain ND90Pr / ATCC 201652)</name>
    <name type="common">Common root rot and spot blotch fungus</name>
    <name type="synonym">Bipolaris sorokiniana</name>
    <dbReference type="NCBI Taxonomy" id="665912"/>
    <lineage>
        <taxon>Eukaryota</taxon>
        <taxon>Fungi</taxon>
        <taxon>Dikarya</taxon>
        <taxon>Ascomycota</taxon>
        <taxon>Pezizomycotina</taxon>
        <taxon>Dothideomycetes</taxon>
        <taxon>Pleosporomycetidae</taxon>
        <taxon>Pleosporales</taxon>
        <taxon>Pleosporineae</taxon>
        <taxon>Pleosporaceae</taxon>
        <taxon>Bipolaris</taxon>
    </lineage>
</organism>
<dbReference type="Proteomes" id="UP000016934">
    <property type="component" value="Unassembled WGS sequence"/>
</dbReference>
<keyword evidence="2" id="KW-1185">Reference proteome</keyword>
<accession>M2SHJ6</accession>
<proteinExistence type="predicted"/>
<dbReference type="HOGENOM" id="CLU_112523_0_0_1"/>
<evidence type="ECO:0000313" key="2">
    <source>
        <dbReference type="Proteomes" id="UP000016934"/>
    </source>
</evidence>
<reference evidence="2" key="2">
    <citation type="journal article" date="2013" name="PLoS Genet.">
        <title>Comparative genome structure, secondary metabolite, and effector coding capacity across Cochliobolus pathogens.</title>
        <authorList>
            <person name="Condon B.J."/>
            <person name="Leng Y."/>
            <person name="Wu D."/>
            <person name="Bushley K.E."/>
            <person name="Ohm R.A."/>
            <person name="Otillar R."/>
            <person name="Martin J."/>
            <person name="Schackwitz W."/>
            <person name="Grimwood J."/>
            <person name="MohdZainudin N."/>
            <person name="Xue C."/>
            <person name="Wang R."/>
            <person name="Manning V.A."/>
            <person name="Dhillon B."/>
            <person name="Tu Z.J."/>
            <person name="Steffenson B.J."/>
            <person name="Salamov A."/>
            <person name="Sun H."/>
            <person name="Lowry S."/>
            <person name="LaButti K."/>
            <person name="Han J."/>
            <person name="Copeland A."/>
            <person name="Lindquist E."/>
            <person name="Barry K."/>
            <person name="Schmutz J."/>
            <person name="Baker S.E."/>
            <person name="Ciuffetti L.M."/>
            <person name="Grigoriev I.V."/>
            <person name="Zhong S."/>
            <person name="Turgeon B.G."/>
        </authorList>
    </citation>
    <scope>NUCLEOTIDE SEQUENCE [LARGE SCALE GENOMIC DNA]</scope>
    <source>
        <strain evidence="2">ND90Pr / ATCC 201652</strain>
    </source>
</reference>